<organism evidence="8">
    <name type="scientific">Salix viminalis</name>
    <name type="common">Common osier</name>
    <name type="synonym">Basket willow</name>
    <dbReference type="NCBI Taxonomy" id="40686"/>
    <lineage>
        <taxon>Eukaryota</taxon>
        <taxon>Viridiplantae</taxon>
        <taxon>Streptophyta</taxon>
        <taxon>Embryophyta</taxon>
        <taxon>Tracheophyta</taxon>
        <taxon>Spermatophyta</taxon>
        <taxon>Magnoliopsida</taxon>
        <taxon>eudicotyledons</taxon>
        <taxon>Gunneridae</taxon>
        <taxon>Pentapetalae</taxon>
        <taxon>rosids</taxon>
        <taxon>fabids</taxon>
        <taxon>Malpighiales</taxon>
        <taxon>Salicaceae</taxon>
        <taxon>Saliceae</taxon>
        <taxon>Salix</taxon>
    </lineage>
</organism>
<dbReference type="EMBL" id="CAADRP010001574">
    <property type="protein sequence ID" value="VFU42180.1"/>
    <property type="molecule type" value="Genomic_DNA"/>
</dbReference>
<keyword evidence="5" id="KW-0472">Membrane</keyword>
<dbReference type="AlphaFoldDB" id="A0A6N2LME7"/>
<evidence type="ECO:0000313" key="8">
    <source>
        <dbReference type="EMBL" id="VFU42180.1"/>
    </source>
</evidence>
<evidence type="ECO:0000256" key="1">
    <source>
        <dbReference type="ARBA" id="ARBA00004479"/>
    </source>
</evidence>
<dbReference type="InterPro" id="IPR001611">
    <property type="entry name" value="Leu-rich_rpt"/>
</dbReference>
<evidence type="ECO:0000256" key="2">
    <source>
        <dbReference type="ARBA" id="ARBA00022692"/>
    </source>
</evidence>
<keyword evidence="4" id="KW-1133">Transmembrane helix</keyword>
<proteinExistence type="predicted"/>
<keyword evidence="2" id="KW-0812">Transmembrane</keyword>
<dbReference type="Pfam" id="PF00560">
    <property type="entry name" value="LRR_1"/>
    <property type="match status" value="1"/>
</dbReference>
<evidence type="ECO:0000256" key="5">
    <source>
        <dbReference type="ARBA" id="ARBA00023136"/>
    </source>
</evidence>
<keyword evidence="3" id="KW-0732">Signal</keyword>
<evidence type="ECO:0000256" key="3">
    <source>
        <dbReference type="ARBA" id="ARBA00022729"/>
    </source>
</evidence>
<protein>
    <submittedName>
        <fullName evidence="8">Uncharacterized protein</fullName>
    </submittedName>
</protein>
<comment type="subcellular location">
    <subcellularLocation>
        <location evidence="1">Membrane</location>
        <topology evidence="1">Single-pass type I membrane protein</topology>
    </subcellularLocation>
</comment>
<reference evidence="8" key="1">
    <citation type="submission" date="2019-03" db="EMBL/GenBank/DDBJ databases">
        <authorList>
            <person name="Mank J."/>
            <person name="Almeida P."/>
        </authorList>
    </citation>
    <scope>NUCLEOTIDE SEQUENCE</scope>
    <source>
        <strain evidence="8">78183</strain>
    </source>
</reference>
<dbReference type="Gene3D" id="3.80.10.10">
    <property type="entry name" value="Ribonuclease Inhibitor"/>
    <property type="match status" value="1"/>
</dbReference>
<evidence type="ECO:0000256" key="6">
    <source>
        <dbReference type="ARBA" id="ARBA00023170"/>
    </source>
</evidence>
<dbReference type="PANTHER" id="PTHR48063:SF103">
    <property type="entry name" value="LEUCINE-RICH RECEPTOR-LIKE KINASE FAMILY PROTEIN"/>
    <property type="match status" value="1"/>
</dbReference>
<dbReference type="InterPro" id="IPR046956">
    <property type="entry name" value="RLP23-like"/>
</dbReference>
<sequence length="439" mass="48930">MAYKDSFLPKNLLPVEKFCIIGMPVVGARFNAIAGFLIEVEERMHKLPIVDQAGRNPDYITIPLDQGILNLFRKKLTGIIPQEIDQSKQINSGLHLNQSVEVIHEVLSTPNPCFFNPTADLIAHAQIEVPFRGLRGTINDSLLELPHLNYLDLSGDDFLGNPFPNFIVDLTRLRYLNLSSNGLSEHKHLDVGFNSLEGVISEAHFLNLSKLQHLDLSDISGARISDTIRGWFWNLSPKLSSLNLSNKQMSGMFPNYSSEYLLYIGIDFSSSQFEGPLPGFPSNTTSLNLSNNQFIGSLSWFEALTLHSSSLYGKLPPSLNHCNMLIFLDPSVNGLSGEIPAWIGESLSSLIFLSLYSNEFSGIIQLHPCQLAKIQIFDLSVNNISGTIPKFLSNFTSMVKEGDCAEFVKKQFGWSNARKDWSVELVPIPGQIMELAQRE</sequence>
<evidence type="ECO:0000256" key="4">
    <source>
        <dbReference type="ARBA" id="ARBA00022989"/>
    </source>
</evidence>
<name>A0A6N2LME7_SALVM</name>
<keyword evidence="7" id="KW-0325">Glycoprotein</keyword>
<gene>
    <name evidence="8" type="ORF">SVIM_LOCUS251325</name>
</gene>
<dbReference type="PANTHER" id="PTHR48063">
    <property type="entry name" value="LRR RECEPTOR-LIKE KINASE"/>
    <property type="match status" value="1"/>
</dbReference>
<accession>A0A6N2LME7</accession>
<evidence type="ECO:0000256" key="7">
    <source>
        <dbReference type="ARBA" id="ARBA00023180"/>
    </source>
</evidence>
<dbReference type="InterPro" id="IPR032675">
    <property type="entry name" value="LRR_dom_sf"/>
</dbReference>
<dbReference type="SUPFAM" id="SSF52058">
    <property type="entry name" value="L domain-like"/>
    <property type="match status" value="1"/>
</dbReference>
<dbReference type="GO" id="GO:0016020">
    <property type="term" value="C:membrane"/>
    <property type="evidence" value="ECO:0007669"/>
    <property type="project" value="UniProtKB-SubCell"/>
</dbReference>
<keyword evidence="6" id="KW-0675">Receptor</keyword>